<dbReference type="NCBIfam" id="TIGR02433">
    <property type="entry name" value="lysidine_TilS_C"/>
    <property type="match status" value="1"/>
</dbReference>
<protein>
    <recommendedName>
        <fullName evidence="8">tRNA(Ile)-lysidine synthase</fullName>
        <ecNumber evidence="8">6.3.4.19</ecNumber>
    </recommendedName>
    <alternativeName>
        <fullName evidence="8">tRNA(Ile)-2-lysyl-cytidine synthase</fullName>
    </alternativeName>
    <alternativeName>
        <fullName evidence="8">tRNA(Ile)-lysidine synthetase</fullName>
    </alternativeName>
</protein>
<keyword evidence="6" id="KW-0067">ATP-binding</keyword>
<proteinExistence type="inferred from homology"/>
<organism evidence="10 11">
    <name type="scientific">Ligilactobacillus ceti DSM 22408</name>
    <dbReference type="NCBI Taxonomy" id="1122146"/>
    <lineage>
        <taxon>Bacteria</taxon>
        <taxon>Bacillati</taxon>
        <taxon>Bacillota</taxon>
        <taxon>Bacilli</taxon>
        <taxon>Lactobacillales</taxon>
        <taxon>Lactobacillaceae</taxon>
        <taxon>Ligilactobacillus</taxon>
    </lineage>
</organism>
<comment type="similarity">
    <text evidence="8">Belongs to the tRNA(Ile)-lysidine synthase family.</text>
</comment>
<name>A0A0R2KRS3_9LACO</name>
<sequence>MAGFVYKKKVGEKMTSQKLSRMFASKMQKWPLAQQKILVAVSTGVDSMVLLHLLQNLPEEQRPLINVAYVNHELRAASQQETQYLQAYCQMYQIPLFIKNWPRHTHPITGIEAAARTFRYTFFAEIMQQEKINYLMTAHHGNDQVENFLMKLIRGGAIQQLCGIELERDFQEQGCLIRPLLDFQKETLRQYAQQHHIRYFDDETNFTDDYFRNRIRNQLIPQMTKENDQVVEHILNYQNQLNDLLLIAQESGEQLVQNLKQNDDSYQLREFQNLSSAQQKLVLRIIFERADLYLKTTQMKQCLQLLNNLQKPQGSIDLTQNIQLQKTYTKFKIMKKQTQSRLKMSQSLILGEWQTLDEQNQVGLFETDKITLLENDDVYYLEKSPVDWQIRHRQAGDRLMMKSGSQKIKKILIDQKIPQMERENIWLLTNQQQQVYWVLGIKKSDLSQPLVNAKMHYIIIYRKIG</sequence>
<dbReference type="STRING" id="1122146.IV53_GL000171"/>
<dbReference type="EC" id="6.3.4.19" evidence="8"/>
<dbReference type="CDD" id="cd01992">
    <property type="entry name" value="TilS_N"/>
    <property type="match status" value="1"/>
</dbReference>
<dbReference type="OrthoDB" id="9807403at2"/>
<feature type="domain" description="Lysidine-tRNA(Ile) synthetase C-terminal" evidence="9">
    <location>
        <begin position="388"/>
        <end position="460"/>
    </location>
</feature>
<dbReference type="InterPro" id="IPR014729">
    <property type="entry name" value="Rossmann-like_a/b/a_fold"/>
</dbReference>
<evidence type="ECO:0000256" key="1">
    <source>
        <dbReference type="ARBA" id="ARBA00004496"/>
    </source>
</evidence>
<keyword evidence="3 8" id="KW-0436">Ligase</keyword>
<dbReference type="PANTHER" id="PTHR43033:SF1">
    <property type="entry name" value="TRNA(ILE)-LYSIDINE SYNTHASE-RELATED"/>
    <property type="match status" value="1"/>
</dbReference>
<dbReference type="SUPFAM" id="SSF52402">
    <property type="entry name" value="Adenine nucleotide alpha hydrolases-like"/>
    <property type="match status" value="1"/>
</dbReference>
<evidence type="ECO:0000256" key="6">
    <source>
        <dbReference type="ARBA" id="ARBA00022840"/>
    </source>
</evidence>
<evidence type="ECO:0000259" key="9">
    <source>
        <dbReference type="SMART" id="SM00977"/>
    </source>
</evidence>
<keyword evidence="4 8" id="KW-0819">tRNA processing</keyword>
<dbReference type="InterPro" id="IPR012796">
    <property type="entry name" value="Lysidine-tRNA-synth_C"/>
</dbReference>
<dbReference type="GO" id="GO:0005737">
    <property type="term" value="C:cytoplasm"/>
    <property type="evidence" value="ECO:0007669"/>
    <property type="project" value="UniProtKB-SubCell"/>
</dbReference>
<comment type="caution">
    <text evidence="10">The sequence shown here is derived from an EMBL/GenBank/DDBJ whole genome shotgun (WGS) entry which is preliminary data.</text>
</comment>
<comment type="catalytic activity">
    <reaction evidence="7 8">
        <text>cytidine(34) in tRNA(Ile2) + L-lysine + ATP = lysidine(34) in tRNA(Ile2) + AMP + diphosphate + H(+)</text>
        <dbReference type="Rhea" id="RHEA:43744"/>
        <dbReference type="Rhea" id="RHEA-COMP:10625"/>
        <dbReference type="Rhea" id="RHEA-COMP:10670"/>
        <dbReference type="ChEBI" id="CHEBI:15378"/>
        <dbReference type="ChEBI" id="CHEBI:30616"/>
        <dbReference type="ChEBI" id="CHEBI:32551"/>
        <dbReference type="ChEBI" id="CHEBI:33019"/>
        <dbReference type="ChEBI" id="CHEBI:82748"/>
        <dbReference type="ChEBI" id="CHEBI:83665"/>
        <dbReference type="ChEBI" id="CHEBI:456215"/>
        <dbReference type="EC" id="6.3.4.19"/>
    </reaction>
</comment>
<comment type="function">
    <text evidence="8">Ligates lysine onto the cytidine present at position 34 of the AUA codon-specific tRNA(Ile) that contains the anticodon CAU, in an ATP-dependent manner. Cytidine is converted to lysidine, thus changing the amino acid specificity of the tRNA from methionine to isoleucine.</text>
</comment>
<gene>
    <name evidence="8" type="primary">tilS</name>
    <name evidence="10" type="ORF">IV53_GL000171</name>
</gene>
<dbReference type="NCBIfam" id="TIGR02432">
    <property type="entry name" value="lysidine_TilS_N"/>
    <property type="match status" value="1"/>
</dbReference>
<dbReference type="AlphaFoldDB" id="A0A0R2KRS3"/>
<dbReference type="Pfam" id="PF01171">
    <property type="entry name" value="ATP_bind_3"/>
    <property type="match status" value="1"/>
</dbReference>
<keyword evidence="2 8" id="KW-0963">Cytoplasm</keyword>
<dbReference type="PANTHER" id="PTHR43033">
    <property type="entry name" value="TRNA(ILE)-LYSIDINE SYNTHASE-RELATED"/>
    <property type="match status" value="1"/>
</dbReference>
<evidence type="ECO:0000256" key="2">
    <source>
        <dbReference type="ARBA" id="ARBA00022490"/>
    </source>
</evidence>
<evidence type="ECO:0000313" key="11">
    <source>
        <dbReference type="Proteomes" id="UP000051500"/>
    </source>
</evidence>
<evidence type="ECO:0000256" key="8">
    <source>
        <dbReference type="HAMAP-Rule" id="MF_01161"/>
    </source>
</evidence>
<evidence type="ECO:0000313" key="10">
    <source>
        <dbReference type="EMBL" id="KRN89258.1"/>
    </source>
</evidence>
<evidence type="ECO:0000256" key="4">
    <source>
        <dbReference type="ARBA" id="ARBA00022694"/>
    </source>
</evidence>
<dbReference type="SMART" id="SM00977">
    <property type="entry name" value="TilS_C"/>
    <property type="match status" value="1"/>
</dbReference>
<dbReference type="Pfam" id="PF11734">
    <property type="entry name" value="TilS_C"/>
    <property type="match status" value="1"/>
</dbReference>
<evidence type="ECO:0000256" key="3">
    <source>
        <dbReference type="ARBA" id="ARBA00022598"/>
    </source>
</evidence>
<dbReference type="EMBL" id="JQBZ01000017">
    <property type="protein sequence ID" value="KRN89258.1"/>
    <property type="molecule type" value="Genomic_DNA"/>
</dbReference>
<dbReference type="InterPro" id="IPR011063">
    <property type="entry name" value="TilS/TtcA_N"/>
</dbReference>
<dbReference type="eggNOG" id="COG0037">
    <property type="taxonomic scope" value="Bacteria"/>
</dbReference>
<dbReference type="GO" id="GO:0005524">
    <property type="term" value="F:ATP binding"/>
    <property type="evidence" value="ECO:0007669"/>
    <property type="project" value="UniProtKB-KW"/>
</dbReference>
<dbReference type="GO" id="GO:0006400">
    <property type="term" value="P:tRNA modification"/>
    <property type="evidence" value="ECO:0007669"/>
    <property type="project" value="UniProtKB-UniRule"/>
</dbReference>
<reference evidence="10 11" key="1">
    <citation type="journal article" date="2015" name="Genome Announc.">
        <title>Expanding the biotechnology potential of lactobacilli through comparative genomics of 213 strains and associated genera.</title>
        <authorList>
            <person name="Sun Z."/>
            <person name="Harris H.M."/>
            <person name="McCann A."/>
            <person name="Guo C."/>
            <person name="Argimon S."/>
            <person name="Zhang W."/>
            <person name="Yang X."/>
            <person name="Jeffery I.B."/>
            <person name="Cooney J.C."/>
            <person name="Kagawa T.F."/>
            <person name="Liu W."/>
            <person name="Song Y."/>
            <person name="Salvetti E."/>
            <person name="Wrobel A."/>
            <person name="Rasinkangas P."/>
            <person name="Parkhill J."/>
            <person name="Rea M.C."/>
            <person name="O'Sullivan O."/>
            <person name="Ritari J."/>
            <person name="Douillard F.P."/>
            <person name="Paul Ross R."/>
            <person name="Yang R."/>
            <person name="Briner A.E."/>
            <person name="Felis G.E."/>
            <person name="de Vos W.M."/>
            <person name="Barrangou R."/>
            <person name="Klaenhammer T.R."/>
            <person name="Caufield P.W."/>
            <person name="Cui Y."/>
            <person name="Zhang H."/>
            <person name="O'Toole P.W."/>
        </authorList>
    </citation>
    <scope>NUCLEOTIDE SEQUENCE [LARGE SCALE GENOMIC DNA]</scope>
    <source>
        <strain evidence="10 11">DSM 22408</strain>
    </source>
</reference>
<dbReference type="InterPro" id="IPR012094">
    <property type="entry name" value="tRNA_Ile_lys_synt"/>
</dbReference>
<evidence type="ECO:0000256" key="7">
    <source>
        <dbReference type="ARBA" id="ARBA00048539"/>
    </source>
</evidence>
<dbReference type="GO" id="GO:0032267">
    <property type="term" value="F:tRNA(Ile)-lysidine synthase activity"/>
    <property type="evidence" value="ECO:0007669"/>
    <property type="project" value="UniProtKB-EC"/>
</dbReference>
<dbReference type="HAMAP" id="MF_01161">
    <property type="entry name" value="tRNA_Ile_lys_synt"/>
    <property type="match status" value="1"/>
</dbReference>
<dbReference type="SUPFAM" id="SSF56037">
    <property type="entry name" value="PheT/TilS domain"/>
    <property type="match status" value="1"/>
</dbReference>
<dbReference type="Proteomes" id="UP000051500">
    <property type="component" value="Unassembled WGS sequence"/>
</dbReference>
<dbReference type="PATRIC" id="fig|1122146.4.peg.173"/>
<keyword evidence="11" id="KW-1185">Reference proteome</keyword>
<comment type="subcellular location">
    <subcellularLocation>
        <location evidence="1 8">Cytoplasm</location>
    </subcellularLocation>
</comment>
<dbReference type="InterPro" id="IPR012795">
    <property type="entry name" value="tRNA_Ile_lys_synt_N"/>
</dbReference>
<accession>A0A0R2KRS3</accession>
<keyword evidence="5" id="KW-0547">Nucleotide-binding</keyword>
<dbReference type="Gene3D" id="3.40.50.620">
    <property type="entry name" value="HUPs"/>
    <property type="match status" value="1"/>
</dbReference>
<comment type="caution">
    <text evidence="8">Lacks conserved residue(s) required for the propagation of feature annotation.</text>
</comment>
<evidence type="ECO:0000256" key="5">
    <source>
        <dbReference type="ARBA" id="ARBA00022741"/>
    </source>
</evidence>